<evidence type="ECO:0000313" key="2">
    <source>
        <dbReference type="EnsemblMetazoa" id="AALFPA23_006632.P8665"/>
    </source>
</evidence>
<protein>
    <submittedName>
        <fullName evidence="2">Uncharacterized protein</fullName>
    </submittedName>
</protein>
<accession>A0ABM1Y7Z4</accession>
<sequence length="372" mass="42008">MQQSTTTMTTTAGQGGAAITSTAHHQTQSGTTCCMMPPPVLFLFFTLLMTSSATAMLCAAIMTDHWEHVSWNREHLDRLTNKSSIELQWYLDGRAAKFSVSEMHRKSIDAMSKELNSTRNVLKFSMPPIDKRANVFLVPMNGGIWTLCIALTAEEIRSLSGDGFPQVDQCVNYLADNTDSGGQINEENSRAEWQHSEFQPSLHPHLSRDAEPIDLVLIGVPYHTGQCGFGWGLRRVSTTDQRRVGHWRYVPVGRTVCPFHPYDNTLQAAARTSTDGYRLWRLYRRGGRRQTRLHVRTTIAECTGHRHRLEPQPRLGWGGPLCVHFVPLDIAIQDHEIQPTVGNDLMIQNKIQQSGRLQRDVNRIVVIINRTI</sequence>
<keyword evidence="1" id="KW-0472">Membrane</keyword>
<dbReference type="GeneID" id="115261372"/>
<dbReference type="RefSeq" id="XP_062712585.1">
    <property type="nucleotide sequence ID" value="XM_062856601.1"/>
</dbReference>
<evidence type="ECO:0000313" key="3">
    <source>
        <dbReference type="Proteomes" id="UP000069940"/>
    </source>
</evidence>
<dbReference type="EnsemblMetazoa" id="AALFPA23_006632.R8665">
    <property type="protein sequence ID" value="AALFPA23_006632.P8665"/>
    <property type="gene ID" value="AALFPA23_006632"/>
</dbReference>
<reference evidence="2" key="2">
    <citation type="submission" date="2025-05" db="UniProtKB">
        <authorList>
            <consortium name="EnsemblMetazoa"/>
        </authorList>
    </citation>
    <scope>IDENTIFICATION</scope>
    <source>
        <strain evidence="2">Foshan</strain>
    </source>
</reference>
<feature type="transmembrane region" description="Helical" evidence="1">
    <location>
        <begin position="40"/>
        <end position="63"/>
    </location>
</feature>
<dbReference type="Proteomes" id="UP000069940">
    <property type="component" value="Unassembled WGS sequence"/>
</dbReference>
<proteinExistence type="predicted"/>
<evidence type="ECO:0000256" key="1">
    <source>
        <dbReference type="SAM" id="Phobius"/>
    </source>
</evidence>
<keyword evidence="3" id="KW-1185">Reference proteome</keyword>
<name>A0ABM1Y7Z4_AEDAL</name>
<keyword evidence="1" id="KW-0812">Transmembrane</keyword>
<reference evidence="3" key="1">
    <citation type="journal article" date="2015" name="Proc. Natl. Acad. Sci. U.S.A.">
        <title>Genome sequence of the Asian Tiger mosquito, Aedes albopictus, reveals insights into its biology, genetics, and evolution.</title>
        <authorList>
            <person name="Chen X.G."/>
            <person name="Jiang X."/>
            <person name="Gu J."/>
            <person name="Xu M."/>
            <person name="Wu Y."/>
            <person name="Deng Y."/>
            <person name="Zhang C."/>
            <person name="Bonizzoni M."/>
            <person name="Dermauw W."/>
            <person name="Vontas J."/>
            <person name="Armbruster P."/>
            <person name="Huang X."/>
            <person name="Yang Y."/>
            <person name="Zhang H."/>
            <person name="He W."/>
            <person name="Peng H."/>
            <person name="Liu Y."/>
            <person name="Wu K."/>
            <person name="Chen J."/>
            <person name="Lirakis M."/>
            <person name="Topalis P."/>
            <person name="Van Leeuwen T."/>
            <person name="Hall A.B."/>
            <person name="Jiang X."/>
            <person name="Thorpe C."/>
            <person name="Mueller R.L."/>
            <person name="Sun C."/>
            <person name="Waterhouse R.M."/>
            <person name="Yan G."/>
            <person name="Tu Z.J."/>
            <person name="Fang X."/>
            <person name="James A.A."/>
        </authorList>
    </citation>
    <scope>NUCLEOTIDE SEQUENCE [LARGE SCALE GENOMIC DNA]</scope>
    <source>
        <strain evidence="3">Foshan</strain>
    </source>
</reference>
<keyword evidence="1" id="KW-1133">Transmembrane helix</keyword>
<organism evidence="2 3">
    <name type="scientific">Aedes albopictus</name>
    <name type="common">Asian tiger mosquito</name>
    <name type="synonym">Stegomyia albopicta</name>
    <dbReference type="NCBI Taxonomy" id="7160"/>
    <lineage>
        <taxon>Eukaryota</taxon>
        <taxon>Metazoa</taxon>
        <taxon>Ecdysozoa</taxon>
        <taxon>Arthropoda</taxon>
        <taxon>Hexapoda</taxon>
        <taxon>Insecta</taxon>
        <taxon>Pterygota</taxon>
        <taxon>Neoptera</taxon>
        <taxon>Endopterygota</taxon>
        <taxon>Diptera</taxon>
        <taxon>Nematocera</taxon>
        <taxon>Culicoidea</taxon>
        <taxon>Culicidae</taxon>
        <taxon>Culicinae</taxon>
        <taxon>Aedini</taxon>
        <taxon>Aedes</taxon>
        <taxon>Stegomyia</taxon>
    </lineage>
</organism>